<accession>A0A1Z1W918</accession>
<protein>
    <recommendedName>
        <fullName evidence="3">DUF2867 domain-containing protein</fullName>
    </recommendedName>
</protein>
<organism evidence="1 2">
    <name type="scientific">Streptomyces alboflavus</name>
    <dbReference type="NCBI Taxonomy" id="67267"/>
    <lineage>
        <taxon>Bacteria</taxon>
        <taxon>Bacillati</taxon>
        <taxon>Actinomycetota</taxon>
        <taxon>Actinomycetes</taxon>
        <taxon>Kitasatosporales</taxon>
        <taxon>Streptomycetaceae</taxon>
        <taxon>Streptomyces</taxon>
    </lineage>
</organism>
<dbReference type="EMBL" id="CP021748">
    <property type="protein sequence ID" value="ARX82908.1"/>
    <property type="molecule type" value="Genomic_DNA"/>
</dbReference>
<sequence>MGVVRNEHERVIEAPAAVVGALIDRLSAADDPLFPTPAWDPMIFDGPLAVGASGGHGPVRYRVTAYEPGHRVRFDFNEPDNGFHEISVEPLGERRCRLRHVLETAPRGRERLLWPTVIRPLHDTIVEEVFDNAERAAVGRCAHPTRWSRWVRLLNALDWGRPETTPVPEGARLLRGALDRPAYQDAYRMPMLPGLPRDPRAWYPMLRSAFPELGCADGELLLQVDIAGLTARASILVDDDHITLSTYARPDTRRGRLYWGVVRLGHPFMARLMLRRTHRAFALAAPSAGEREAARAVSCPSHFVSVGMDEGADPVGLTRDRER</sequence>
<evidence type="ECO:0000313" key="1">
    <source>
        <dbReference type="EMBL" id="ARX82908.1"/>
    </source>
</evidence>
<evidence type="ECO:0000313" key="2">
    <source>
        <dbReference type="Proteomes" id="UP000195880"/>
    </source>
</evidence>
<dbReference type="KEGG" id="salf:SMD44_02322"/>
<evidence type="ECO:0008006" key="3">
    <source>
        <dbReference type="Google" id="ProtNLM"/>
    </source>
</evidence>
<dbReference type="OrthoDB" id="7067492at2"/>
<name>A0A1Z1W918_9ACTN</name>
<dbReference type="SUPFAM" id="SSF55961">
    <property type="entry name" value="Bet v1-like"/>
    <property type="match status" value="1"/>
</dbReference>
<dbReference type="Gene3D" id="3.30.530.20">
    <property type="match status" value="1"/>
</dbReference>
<dbReference type="eggNOG" id="ENOG5032UFC">
    <property type="taxonomic scope" value="Bacteria"/>
</dbReference>
<dbReference type="Proteomes" id="UP000195880">
    <property type="component" value="Chromosome"/>
</dbReference>
<dbReference type="RefSeq" id="WP_087883742.1">
    <property type="nucleotide sequence ID" value="NZ_CP021748.1"/>
</dbReference>
<gene>
    <name evidence="1" type="ORF">SMD44_02322</name>
</gene>
<dbReference type="InterPro" id="IPR023393">
    <property type="entry name" value="START-like_dom_sf"/>
</dbReference>
<keyword evidence="2" id="KW-1185">Reference proteome</keyword>
<dbReference type="STRING" id="67267.GCA_000716675_06917"/>
<dbReference type="AlphaFoldDB" id="A0A1Z1W918"/>
<proteinExistence type="predicted"/>
<reference evidence="1 2" key="1">
    <citation type="submission" date="2017-05" db="EMBL/GenBank/DDBJ databases">
        <title>Streptomyces alboflavus Genome sequencing and assembly.</title>
        <authorList>
            <person name="Wang Y."/>
            <person name="Du B."/>
            <person name="Ding Y."/>
            <person name="Liu H."/>
            <person name="Hou Q."/>
            <person name="Liu K."/>
            <person name="Wang C."/>
            <person name="Yao L."/>
        </authorList>
    </citation>
    <scope>NUCLEOTIDE SEQUENCE [LARGE SCALE GENOMIC DNA]</scope>
    <source>
        <strain evidence="1 2">MDJK44</strain>
    </source>
</reference>